<evidence type="ECO:0000313" key="8">
    <source>
        <dbReference type="EMBL" id="KAB1982317.1"/>
    </source>
</evidence>
<dbReference type="GO" id="GO:0016787">
    <property type="term" value="F:hydrolase activity"/>
    <property type="evidence" value="ECO:0007669"/>
    <property type="project" value="UniProtKB-UniRule"/>
</dbReference>
<dbReference type="EMBL" id="WBKG01000031">
    <property type="protein sequence ID" value="KAB1982317.1"/>
    <property type="molecule type" value="Genomic_DNA"/>
</dbReference>
<dbReference type="InterPro" id="IPR014016">
    <property type="entry name" value="UvrD-like_ATP-bd"/>
</dbReference>
<dbReference type="PANTHER" id="PTHR11070">
    <property type="entry name" value="UVRD / RECB / PCRA DNA HELICASE FAMILY MEMBER"/>
    <property type="match status" value="1"/>
</dbReference>
<comment type="caution">
    <text evidence="8">The sequence shown here is derived from an EMBL/GenBank/DDBJ whole genome shotgun (WGS) entry which is preliminary data.</text>
</comment>
<evidence type="ECO:0000256" key="2">
    <source>
        <dbReference type="ARBA" id="ARBA00022801"/>
    </source>
</evidence>
<evidence type="ECO:0000259" key="7">
    <source>
        <dbReference type="PROSITE" id="PS51198"/>
    </source>
</evidence>
<dbReference type="GO" id="GO:0000725">
    <property type="term" value="P:recombinational repair"/>
    <property type="evidence" value="ECO:0007669"/>
    <property type="project" value="TreeGrafter"/>
</dbReference>
<keyword evidence="2 5" id="KW-0378">Hydrolase</keyword>
<dbReference type="SUPFAM" id="SSF52540">
    <property type="entry name" value="P-loop containing nucleoside triphosphate hydrolases"/>
    <property type="match status" value="1"/>
</dbReference>
<evidence type="ECO:0000256" key="6">
    <source>
        <dbReference type="SAM" id="MobiDB-lite"/>
    </source>
</evidence>
<sequence length="697" mass="74666">MTSPDPARRPAPDLPLTRSLSRERAFHDTCRAALAVMVDGAEEQVVTGEDVSASGADAEVLGYQLRSRAKEMRELPQGPLFFGRLDFQDSAPAAGDHAGQSYHIGRLRIREHPAAPPLVVDWRAPVSRAFYQAGAHDPQGVAVRRRFGWAPGSRGDSADLTGLEDEPLGAEPAGAGTAEGVAAARAGSILTEEIERPRVGPMRDIAATIQPEQDDLVRGDLAASVCVQGAPGTGKTAVGLHRAAYLLYTHPQRVRRGGLLILGPNRTFLSYIAEVLPALGETGVRQSTIGEEIAGPPVTGKDDERAAAVKHDARMARVLRRALYGNIGAPADDLAVPDGTYRWRVPVAVLRRIVDDVRAEEPPYAVGRERVRTRVVRYVRERAELRAGPQTNAWAQRISRARPVGAYVDAVWPRVRPEELLARLLTDAGALERVAEGILDADERKALLWAKPPRSWKSARWSAADLVLLDEIAGLVEHPGGYGHLVIDEAQDLSPMECRAIARRASFGSLTVLGDLAQGTTPWAAREWGELLAHLGKPDAAVVPLTAGFRVPGVIVELANRVLERLDVGVPPARSLRGDGELRIRPTTDPSAETVAAVREALAHEGAVGVIAADADVTKVREALGAAGIDAAGADEPGARIAVVPASLAKGLEYDHVVVVEPAAVAEAEERGLHRLYVVLTRAVSRLDVVHARPLPW</sequence>
<dbReference type="PANTHER" id="PTHR11070:SF45">
    <property type="entry name" value="DNA 3'-5' HELICASE"/>
    <property type="match status" value="1"/>
</dbReference>
<proteinExistence type="predicted"/>
<keyword evidence="3 5" id="KW-0347">Helicase</keyword>
<organism evidence="8 9">
    <name type="scientific">Streptomyces triticiradicis</name>
    <dbReference type="NCBI Taxonomy" id="2651189"/>
    <lineage>
        <taxon>Bacteria</taxon>
        <taxon>Bacillati</taxon>
        <taxon>Actinomycetota</taxon>
        <taxon>Actinomycetes</taxon>
        <taxon>Kitasatosporales</taxon>
        <taxon>Streptomycetaceae</taxon>
        <taxon>Streptomyces</taxon>
    </lineage>
</organism>
<dbReference type="AlphaFoldDB" id="A0A7J5D8Q1"/>
<protein>
    <submittedName>
        <fullName evidence="8">AAA family ATPase</fullName>
    </submittedName>
</protein>
<accession>A0A7J5D8Q1</accession>
<dbReference type="InterPro" id="IPR000212">
    <property type="entry name" value="DNA_helicase_UvrD/REP"/>
</dbReference>
<dbReference type="RefSeq" id="WP_151472700.1">
    <property type="nucleotide sequence ID" value="NZ_WBKG01000031.1"/>
</dbReference>
<dbReference type="Gene3D" id="3.40.50.300">
    <property type="entry name" value="P-loop containing nucleotide triphosphate hydrolases"/>
    <property type="match status" value="2"/>
</dbReference>
<evidence type="ECO:0000256" key="1">
    <source>
        <dbReference type="ARBA" id="ARBA00022741"/>
    </source>
</evidence>
<keyword evidence="9" id="KW-1185">Reference proteome</keyword>
<feature type="domain" description="UvrD-like helicase ATP-binding" evidence="7">
    <location>
        <begin position="208"/>
        <end position="552"/>
    </location>
</feature>
<reference evidence="8 9" key="1">
    <citation type="submission" date="2019-09" db="EMBL/GenBank/DDBJ databases">
        <title>Isolation and identification of active actinomycetes.</title>
        <authorList>
            <person name="Yu Z."/>
            <person name="Han C."/>
            <person name="Yu B."/>
        </authorList>
    </citation>
    <scope>NUCLEOTIDE SEQUENCE [LARGE SCALE GENOMIC DNA]</scope>
    <source>
        <strain evidence="8 9">NEAU-H2</strain>
    </source>
</reference>
<dbReference type="Proteomes" id="UP000442990">
    <property type="component" value="Unassembled WGS sequence"/>
</dbReference>
<gene>
    <name evidence="8" type="ORF">F8144_30630</name>
</gene>
<keyword evidence="4 5" id="KW-0067">ATP-binding</keyword>
<dbReference type="GO" id="GO:0043138">
    <property type="term" value="F:3'-5' DNA helicase activity"/>
    <property type="evidence" value="ECO:0007669"/>
    <property type="project" value="TreeGrafter"/>
</dbReference>
<dbReference type="GO" id="GO:0003677">
    <property type="term" value="F:DNA binding"/>
    <property type="evidence" value="ECO:0007669"/>
    <property type="project" value="InterPro"/>
</dbReference>
<evidence type="ECO:0000256" key="4">
    <source>
        <dbReference type="ARBA" id="ARBA00022840"/>
    </source>
</evidence>
<feature type="binding site" evidence="5">
    <location>
        <begin position="229"/>
        <end position="236"/>
    </location>
    <ligand>
        <name>ATP</name>
        <dbReference type="ChEBI" id="CHEBI:30616"/>
    </ligand>
</feature>
<evidence type="ECO:0000313" key="9">
    <source>
        <dbReference type="Proteomes" id="UP000442990"/>
    </source>
</evidence>
<dbReference type="InterPro" id="IPR027417">
    <property type="entry name" value="P-loop_NTPase"/>
</dbReference>
<name>A0A7J5D8Q1_9ACTN</name>
<dbReference type="GO" id="GO:0005829">
    <property type="term" value="C:cytosol"/>
    <property type="evidence" value="ECO:0007669"/>
    <property type="project" value="TreeGrafter"/>
</dbReference>
<feature type="region of interest" description="Disordered" evidence="6">
    <location>
        <begin position="153"/>
        <end position="174"/>
    </location>
</feature>
<evidence type="ECO:0000256" key="5">
    <source>
        <dbReference type="PROSITE-ProRule" id="PRU00560"/>
    </source>
</evidence>
<dbReference type="PROSITE" id="PS51198">
    <property type="entry name" value="UVRD_HELICASE_ATP_BIND"/>
    <property type="match status" value="1"/>
</dbReference>
<dbReference type="GO" id="GO:0005524">
    <property type="term" value="F:ATP binding"/>
    <property type="evidence" value="ECO:0007669"/>
    <property type="project" value="UniProtKB-UniRule"/>
</dbReference>
<keyword evidence="1 5" id="KW-0547">Nucleotide-binding</keyword>
<evidence type="ECO:0000256" key="3">
    <source>
        <dbReference type="ARBA" id="ARBA00022806"/>
    </source>
</evidence>